<dbReference type="GO" id="GO:0046872">
    <property type="term" value="F:metal ion binding"/>
    <property type="evidence" value="ECO:0007669"/>
    <property type="project" value="UniProtKB-KW"/>
</dbReference>
<evidence type="ECO:0000256" key="1">
    <source>
        <dbReference type="ARBA" id="ARBA00022723"/>
    </source>
</evidence>
<dbReference type="PANTHER" id="PTHR35848">
    <property type="entry name" value="OXALATE-BINDING PROTEIN"/>
    <property type="match status" value="1"/>
</dbReference>
<comment type="caution">
    <text evidence="3">The sequence shown here is derived from an EMBL/GenBank/DDBJ whole genome shotgun (WGS) entry which is preliminary data.</text>
</comment>
<dbReference type="PANTHER" id="PTHR35848:SF6">
    <property type="entry name" value="CUPIN TYPE-2 DOMAIN-CONTAINING PROTEIN"/>
    <property type="match status" value="1"/>
</dbReference>
<dbReference type="EMBL" id="DTHJ01000041">
    <property type="protein sequence ID" value="HHS62320.1"/>
    <property type="molecule type" value="Genomic_DNA"/>
</dbReference>
<reference evidence="3" key="1">
    <citation type="journal article" date="2020" name="mSystems">
        <title>Genome- and Community-Level Interaction Insights into Carbon Utilization and Element Cycling Functions of Hydrothermarchaeota in Hydrothermal Sediment.</title>
        <authorList>
            <person name="Zhou Z."/>
            <person name="Liu Y."/>
            <person name="Xu W."/>
            <person name="Pan J."/>
            <person name="Luo Z.H."/>
            <person name="Li M."/>
        </authorList>
    </citation>
    <scope>NUCLEOTIDE SEQUENCE [LARGE SCALE GENOMIC DNA]</scope>
    <source>
        <strain evidence="3">SpSt-783</strain>
    </source>
</reference>
<dbReference type="SUPFAM" id="SSF51182">
    <property type="entry name" value="RmlC-like cupins"/>
    <property type="match status" value="1"/>
</dbReference>
<dbReference type="Gene3D" id="2.60.120.10">
    <property type="entry name" value="Jelly Rolls"/>
    <property type="match status" value="1"/>
</dbReference>
<dbReference type="InterPro" id="IPR051610">
    <property type="entry name" value="GPI/OXD"/>
</dbReference>
<dbReference type="InterPro" id="IPR011051">
    <property type="entry name" value="RmlC_Cupin_sf"/>
</dbReference>
<sequence length="113" mass="12606">MKIKKIEDVNPEIPQMPGTKDVSLQWLITKNDGAPHYAMRIFTIEPGGSIPVHTHTNMEHEIFVIEGEGIMNNGVSEIPVKKGTAILVLPNDKHGFFNNSDKPFKFICVIPIV</sequence>
<accession>A0A7C6EG21</accession>
<dbReference type="AlphaFoldDB" id="A0A7C6EG21"/>
<gene>
    <name evidence="3" type="ORF">ENV70_01715</name>
</gene>
<name>A0A7C6EG21_UNCW3</name>
<proteinExistence type="predicted"/>
<evidence type="ECO:0000313" key="3">
    <source>
        <dbReference type="EMBL" id="HHS62320.1"/>
    </source>
</evidence>
<evidence type="ECO:0000259" key="2">
    <source>
        <dbReference type="Pfam" id="PF07883"/>
    </source>
</evidence>
<organism evidence="3">
    <name type="scientific">candidate division WOR-3 bacterium</name>
    <dbReference type="NCBI Taxonomy" id="2052148"/>
    <lineage>
        <taxon>Bacteria</taxon>
        <taxon>Bacteria division WOR-3</taxon>
    </lineage>
</organism>
<dbReference type="InterPro" id="IPR014710">
    <property type="entry name" value="RmlC-like_jellyroll"/>
</dbReference>
<protein>
    <submittedName>
        <fullName evidence="3">Cupin domain-containing protein</fullName>
    </submittedName>
</protein>
<dbReference type="Pfam" id="PF07883">
    <property type="entry name" value="Cupin_2"/>
    <property type="match status" value="1"/>
</dbReference>
<feature type="domain" description="Cupin type-2" evidence="2">
    <location>
        <begin position="41"/>
        <end position="109"/>
    </location>
</feature>
<dbReference type="InterPro" id="IPR013096">
    <property type="entry name" value="Cupin_2"/>
</dbReference>
<keyword evidence="1" id="KW-0479">Metal-binding</keyword>
<dbReference type="CDD" id="cd02222">
    <property type="entry name" value="cupin_TM1459-like"/>
    <property type="match status" value="1"/>
</dbReference>